<name>A0ACC1NX41_9PEZI</name>
<organism evidence="1 2">
    <name type="scientific">Xylaria curta</name>
    <dbReference type="NCBI Taxonomy" id="42375"/>
    <lineage>
        <taxon>Eukaryota</taxon>
        <taxon>Fungi</taxon>
        <taxon>Dikarya</taxon>
        <taxon>Ascomycota</taxon>
        <taxon>Pezizomycotina</taxon>
        <taxon>Sordariomycetes</taxon>
        <taxon>Xylariomycetidae</taxon>
        <taxon>Xylariales</taxon>
        <taxon>Xylariaceae</taxon>
        <taxon>Xylaria</taxon>
    </lineage>
</organism>
<gene>
    <name evidence="1" type="ORF">NUW58_g6248</name>
</gene>
<proteinExistence type="predicted"/>
<keyword evidence="2" id="KW-1185">Reference proteome</keyword>
<accession>A0ACC1NX41</accession>
<evidence type="ECO:0000313" key="2">
    <source>
        <dbReference type="Proteomes" id="UP001143856"/>
    </source>
</evidence>
<comment type="caution">
    <text evidence="1">The sequence shown here is derived from an EMBL/GenBank/DDBJ whole genome shotgun (WGS) entry which is preliminary data.</text>
</comment>
<protein>
    <submittedName>
        <fullName evidence="1">Uncharacterized protein</fullName>
    </submittedName>
</protein>
<dbReference type="EMBL" id="JAPDGR010001374">
    <property type="protein sequence ID" value="KAJ2983431.1"/>
    <property type="molecule type" value="Genomic_DNA"/>
</dbReference>
<evidence type="ECO:0000313" key="1">
    <source>
        <dbReference type="EMBL" id="KAJ2983431.1"/>
    </source>
</evidence>
<sequence length="245" mass="27391">MGGLAFAPEVFTPRMPPDVYRAVRDRCQEKLRELFLVVATPIEGPAKTSFGDIDLFVAWRRDEVFPSARPPSEPHESTRDAIYRVLGATKCKIEEAMMLAIPWPSDFAYPNEETKGQSDSSPRENAFEGAQGSADNIRPPCIQVDVHVCGTLDKLQFMLFKHAHGDLWNILGSTIRALGLTIDEKALYIRIPEIEETDKKKARVPLSTDPSEILSFLGLSVGSKEWEQPFDGDWEVEAAESRANN</sequence>
<reference evidence="1" key="1">
    <citation type="submission" date="2022-10" db="EMBL/GenBank/DDBJ databases">
        <title>Genome Sequence of Xylaria curta.</title>
        <authorList>
            <person name="Buettner E."/>
        </authorList>
    </citation>
    <scope>NUCLEOTIDE SEQUENCE</scope>
    <source>
        <strain evidence="1">Babe10</strain>
    </source>
</reference>
<dbReference type="Proteomes" id="UP001143856">
    <property type="component" value="Unassembled WGS sequence"/>
</dbReference>